<comment type="caution">
    <text evidence="1">The sequence shown here is derived from an EMBL/GenBank/DDBJ whole genome shotgun (WGS) entry which is preliminary data.</text>
</comment>
<reference evidence="1 2" key="1">
    <citation type="submission" date="2016-09" db="EMBL/GenBank/DDBJ databases">
        <title>genome sequences of unsequenced Mycobacteria.</title>
        <authorList>
            <person name="Greninger A.L."/>
            <person name="Jerome K.R."/>
            <person name="Mcnair B."/>
            <person name="Wallis C."/>
            <person name="Fang F."/>
        </authorList>
    </citation>
    <scope>NUCLEOTIDE SEQUENCE [LARGE SCALE GENOMIC DNA]</scope>
    <source>
        <strain evidence="1 2">BM1</strain>
    </source>
</reference>
<dbReference type="Gene3D" id="3.40.50.1820">
    <property type="entry name" value="alpha/beta hydrolase"/>
    <property type="match status" value="1"/>
</dbReference>
<sequence>MRTVAGQAEFVEPASFVVEIPVGSLYAIAAWLDETLTASRCHVAPVVRTAATVSPGVRETLEFLGPDRLFAIRSTPTELAPDAPALLIHNTACEHRVGPGRVWVETARELAATGMTVLRYDRRGIGETGYATTDFARLHSGGAKADVVHAMDATGVPADRLMMAGVCSGAWDSAYGALTRGARSVVMVNLLTFSLRKVEVGPEELSGPQTGAAEVRAKQLIRRWLPYRLWLLIGWLGLTEVPEILLAALHRAGVSVDLVLSPEDFAWFDQQRGRRGVRRLSRRGWSERVVAADGGDHSLLQRGIQNSTRERVRAVAEREFTPLLPAHADWRTEKVACRGSQL</sequence>
<dbReference type="EMBL" id="MIJD01000446">
    <property type="protein sequence ID" value="OPE45996.1"/>
    <property type="molecule type" value="Genomic_DNA"/>
</dbReference>
<evidence type="ECO:0008006" key="3">
    <source>
        <dbReference type="Google" id="ProtNLM"/>
    </source>
</evidence>
<protein>
    <recommendedName>
        <fullName evidence="3">Alpha/beta hydrolase</fullName>
    </recommendedName>
</protein>
<dbReference type="SUPFAM" id="SSF53474">
    <property type="entry name" value="alpha/beta-Hydrolases"/>
    <property type="match status" value="1"/>
</dbReference>
<dbReference type="AlphaFoldDB" id="A0A1T3VV71"/>
<gene>
    <name evidence="1" type="ORF">BV510_27110</name>
</gene>
<evidence type="ECO:0000313" key="2">
    <source>
        <dbReference type="Proteomes" id="UP000191039"/>
    </source>
</evidence>
<proteinExistence type="predicted"/>
<evidence type="ECO:0000313" key="1">
    <source>
        <dbReference type="EMBL" id="OPE45996.1"/>
    </source>
</evidence>
<dbReference type="Proteomes" id="UP000191039">
    <property type="component" value="Unassembled WGS sequence"/>
</dbReference>
<name>A0A1T3VV71_9MYCO</name>
<dbReference type="InterPro" id="IPR029058">
    <property type="entry name" value="AB_hydrolase_fold"/>
</dbReference>
<organism evidence="1 2">
    <name type="scientific">Mycolicibacterium diernhoferi</name>
    <dbReference type="NCBI Taxonomy" id="1801"/>
    <lineage>
        <taxon>Bacteria</taxon>
        <taxon>Bacillati</taxon>
        <taxon>Actinomycetota</taxon>
        <taxon>Actinomycetes</taxon>
        <taxon>Mycobacteriales</taxon>
        <taxon>Mycobacteriaceae</taxon>
        <taxon>Mycolicibacterium</taxon>
    </lineage>
</organism>
<accession>A0A1T3VV71</accession>